<evidence type="ECO:0000259" key="7">
    <source>
        <dbReference type="Pfam" id="PF00501"/>
    </source>
</evidence>
<comment type="caution">
    <text evidence="10">The sequence shown here is derived from an EMBL/GenBank/DDBJ whole genome shotgun (WGS) entry which is preliminary data.</text>
</comment>
<dbReference type="FunFam" id="3.40.50.12780:FF:000001">
    <property type="entry name" value="Acetyl-coenzyme A synthetase"/>
    <property type="match status" value="1"/>
</dbReference>
<organism evidence="10 11">
    <name type="scientific">Paramagnetospirillum magnetotacticum MS-1</name>
    <dbReference type="NCBI Taxonomy" id="272627"/>
    <lineage>
        <taxon>Bacteria</taxon>
        <taxon>Pseudomonadati</taxon>
        <taxon>Pseudomonadota</taxon>
        <taxon>Alphaproteobacteria</taxon>
        <taxon>Rhodospirillales</taxon>
        <taxon>Magnetospirillaceae</taxon>
        <taxon>Paramagnetospirillum</taxon>
    </lineage>
</organism>
<dbReference type="RefSeq" id="WP_009868140.1">
    <property type="nucleotide sequence ID" value="NZ_JXSL01000024.1"/>
</dbReference>
<dbReference type="GO" id="GO:0003987">
    <property type="term" value="F:acetate-CoA ligase activity"/>
    <property type="evidence" value="ECO:0007669"/>
    <property type="project" value="UniProtKB-UniRule"/>
</dbReference>
<evidence type="ECO:0000259" key="8">
    <source>
        <dbReference type="Pfam" id="PF13193"/>
    </source>
</evidence>
<gene>
    <name evidence="10" type="ORF">CCC_04196</name>
</gene>
<dbReference type="InterPro" id="IPR011904">
    <property type="entry name" value="Ac_CoA_lig"/>
</dbReference>
<keyword evidence="5" id="KW-0007">Acetylation</keyword>
<evidence type="ECO:0000256" key="4">
    <source>
        <dbReference type="ARBA" id="ARBA00022840"/>
    </source>
</evidence>
<evidence type="ECO:0000256" key="1">
    <source>
        <dbReference type="ARBA" id="ARBA00006432"/>
    </source>
</evidence>
<dbReference type="NCBIfam" id="NF001208">
    <property type="entry name" value="PRK00174.1"/>
    <property type="match status" value="1"/>
</dbReference>
<name>A0A0C2YXJ6_PARME</name>
<dbReference type="NCBIfam" id="TIGR02188">
    <property type="entry name" value="Ac_CoA_lig_AcsA"/>
    <property type="match status" value="1"/>
</dbReference>
<dbReference type="Gene3D" id="3.30.300.30">
    <property type="match status" value="1"/>
</dbReference>
<dbReference type="Gene3D" id="3.40.50.12780">
    <property type="entry name" value="N-terminal domain of ligase-like"/>
    <property type="match status" value="1"/>
</dbReference>
<dbReference type="GO" id="GO:0005829">
    <property type="term" value="C:cytosol"/>
    <property type="evidence" value="ECO:0007669"/>
    <property type="project" value="TreeGrafter"/>
</dbReference>
<evidence type="ECO:0000256" key="3">
    <source>
        <dbReference type="ARBA" id="ARBA00022741"/>
    </source>
</evidence>
<dbReference type="Pfam" id="PF13193">
    <property type="entry name" value="AMP-binding_C"/>
    <property type="match status" value="1"/>
</dbReference>
<dbReference type="Proteomes" id="UP000031971">
    <property type="component" value="Unassembled WGS sequence"/>
</dbReference>
<dbReference type="SUPFAM" id="SSF56801">
    <property type="entry name" value="Acetyl-CoA synthetase-like"/>
    <property type="match status" value="1"/>
</dbReference>
<dbReference type="EMBL" id="JXSL01000024">
    <property type="protein sequence ID" value="KIL99425.1"/>
    <property type="molecule type" value="Genomic_DNA"/>
</dbReference>
<feature type="domain" description="Acetyl-coenzyme A synthetase N-terminal" evidence="9">
    <location>
        <begin position="22"/>
        <end position="79"/>
    </location>
</feature>
<evidence type="ECO:0000313" key="11">
    <source>
        <dbReference type="Proteomes" id="UP000031971"/>
    </source>
</evidence>
<keyword evidence="2" id="KW-0436">Ligase</keyword>
<sequence length="650" mass="71307">MSDLFPVPPDFAARAHVDAAAYENLYGRSLDDNQGFWREQAGFLDWIKPFTKVSDTRFDPDDLRIRWFADGTLNASVNCIDRHLPAKADLPAILWEGDASDERRTVTWGQLSDRVNRLANVLKSLGVAKGDVVTIYLPVIPEAFVAMMACVRIGAVHSVVFSGFSAEALANRIADAGAKVLITADEGKRGGRAVPLKRNADEALTSQPGVAHVVVVRRTGAPVPFSPGRDLWYEDALAAAQPWCEPVEVGAEDPLFILYTSGSTGKPKGLVHTTGGYLVHAGTSWKTIFDWHPGDVFWCTADVGWVTAHTYKIYGPLLNGATSVLFEGVPTWPDSSRWWSIIERYRVAIFYTAPTALRSLMREGEGPVRRHDLSSLRVLGSVGEPINPEAWRWYHSVIGAGRCPIVDTYWQTETGAVLLVPIPGAIPNKPGMAAKPYFGIRPVVVDAQGNRLDGVAEGNMCFEGSWPGQARTILHDHERFIRTYFAPYPGLFFTGDGVRRDEDGYYRISGRVDDVINVSGHRLGTVELESAISSHRAVAESAVVGFPHDLKGQGVFAYVTLKDGITESEELRKELVAWVRARIGPIASPDVIQWAPALPKNRAGKILRRILAKVAANDFENFGDTSTVADPAVVGDIVQSRKDTLEREQV</sequence>
<dbReference type="AlphaFoldDB" id="A0A0C2YXJ6"/>
<evidence type="ECO:0000256" key="2">
    <source>
        <dbReference type="ARBA" id="ARBA00022598"/>
    </source>
</evidence>
<protein>
    <recommendedName>
        <fullName evidence="6">Acetate--CoA ligase</fullName>
        <ecNumber evidence="6">6.2.1.1</ecNumber>
    </recommendedName>
</protein>
<reference evidence="10 11" key="1">
    <citation type="submission" date="2015-01" db="EMBL/GenBank/DDBJ databases">
        <title>Genome Sequence of Magnetospirillum magnetotacticum Strain MS-1.</title>
        <authorList>
            <person name="Marinov G.K."/>
            <person name="Smalley M.D."/>
            <person name="DeSalvo G."/>
        </authorList>
    </citation>
    <scope>NUCLEOTIDE SEQUENCE [LARGE SCALE GENOMIC DNA]</scope>
    <source>
        <strain evidence="10 11">MS-1</strain>
    </source>
</reference>
<proteinExistence type="inferred from homology"/>
<dbReference type="InterPro" id="IPR025110">
    <property type="entry name" value="AMP-bd_C"/>
</dbReference>
<keyword evidence="3" id="KW-0547">Nucleotide-binding</keyword>
<keyword evidence="4" id="KW-0067">ATP-binding</keyword>
<dbReference type="OrthoDB" id="4471305at2"/>
<evidence type="ECO:0000313" key="10">
    <source>
        <dbReference type="EMBL" id="KIL99425.1"/>
    </source>
</evidence>
<dbReference type="PANTHER" id="PTHR24095">
    <property type="entry name" value="ACETYL-COENZYME A SYNTHETASE"/>
    <property type="match status" value="1"/>
</dbReference>
<keyword evidence="11" id="KW-1185">Reference proteome</keyword>
<dbReference type="InterPro" id="IPR045851">
    <property type="entry name" value="AMP-bd_C_sf"/>
</dbReference>
<dbReference type="GO" id="GO:0019427">
    <property type="term" value="P:acetyl-CoA biosynthetic process from acetate"/>
    <property type="evidence" value="ECO:0007669"/>
    <property type="project" value="UniProtKB-UniRule"/>
</dbReference>
<dbReference type="CDD" id="cd05966">
    <property type="entry name" value="ACS"/>
    <property type="match status" value="1"/>
</dbReference>
<evidence type="ECO:0000256" key="6">
    <source>
        <dbReference type="NCBIfam" id="TIGR02188"/>
    </source>
</evidence>
<dbReference type="FunFam" id="3.30.300.30:FF:000004">
    <property type="entry name" value="Acetyl-coenzyme A synthetase"/>
    <property type="match status" value="1"/>
</dbReference>
<evidence type="ECO:0000256" key="5">
    <source>
        <dbReference type="ARBA" id="ARBA00022990"/>
    </source>
</evidence>
<dbReference type="EC" id="6.2.1.1" evidence="6"/>
<evidence type="ECO:0000259" key="9">
    <source>
        <dbReference type="Pfam" id="PF16177"/>
    </source>
</evidence>
<dbReference type="GO" id="GO:0016208">
    <property type="term" value="F:AMP binding"/>
    <property type="evidence" value="ECO:0007669"/>
    <property type="project" value="InterPro"/>
</dbReference>
<dbReference type="GO" id="GO:0005524">
    <property type="term" value="F:ATP binding"/>
    <property type="evidence" value="ECO:0007669"/>
    <property type="project" value="UniProtKB-KW"/>
</dbReference>
<dbReference type="Pfam" id="PF00501">
    <property type="entry name" value="AMP-binding"/>
    <property type="match status" value="1"/>
</dbReference>
<dbReference type="InterPro" id="IPR042099">
    <property type="entry name" value="ANL_N_sf"/>
</dbReference>
<dbReference type="STRING" id="272627.CCC_04196"/>
<feature type="domain" description="AMP-dependent synthetase/ligase" evidence="7">
    <location>
        <begin position="86"/>
        <end position="465"/>
    </location>
</feature>
<accession>A0A0C2YXJ6</accession>
<comment type="similarity">
    <text evidence="1">Belongs to the ATP-dependent AMP-binding enzyme family.</text>
</comment>
<feature type="domain" description="AMP-binding enzyme C-terminal" evidence="8">
    <location>
        <begin position="527"/>
        <end position="605"/>
    </location>
</feature>
<dbReference type="InterPro" id="IPR020845">
    <property type="entry name" value="AMP-binding_CS"/>
</dbReference>
<dbReference type="InterPro" id="IPR032387">
    <property type="entry name" value="ACAS_N"/>
</dbReference>
<dbReference type="PANTHER" id="PTHR24095:SF14">
    <property type="entry name" value="ACETYL-COENZYME A SYNTHETASE 1"/>
    <property type="match status" value="1"/>
</dbReference>
<dbReference type="PROSITE" id="PS00455">
    <property type="entry name" value="AMP_BINDING"/>
    <property type="match status" value="1"/>
</dbReference>
<dbReference type="Pfam" id="PF16177">
    <property type="entry name" value="ACAS_N"/>
    <property type="match status" value="1"/>
</dbReference>
<dbReference type="InterPro" id="IPR000873">
    <property type="entry name" value="AMP-dep_synth/lig_dom"/>
</dbReference>